<dbReference type="AlphaFoldDB" id="A0A4Y2R7Q2"/>
<dbReference type="OrthoDB" id="10425492at2759"/>
<organism evidence="1 2">
    <name type="scientific">Araneus ventricosus</name>
    <name type="common">Orbweaver spider</name>
    <name type="synonym">Epeira ventricosa</name>
    <dbReference type="NCBI Taxonomy" id="182803"/>
    <lineage>
        <taxon>Eukaryota</taxon>
        <taxon>Metazoa</taxon>
        <taxon>Ecdysozoa</taxon>
        <taxon>Arthropoda</taxon>
        <taxon>Chelicerata</taxon>
        <taxon>Arachnida</taxon>
        <taxon>Araneae</taxon>
        <taxon>Araneomorphae</taxon>
        <taxon>Entelegynae</taxon>
        <taxon>Araneoidea</taxon>
        <taxon>Araneidae</taxon>
        <taxon>Araneus</taxon>
    </lineage>
</organism>
<evidence type="ECO:0000313" key="1">
    <source>
        <dbReference type="EMBL" id="GBN70835.1"/>
    </source>
</evidence>
<reference evidence="1 2" key="1">
    <citation type="journal article" date="2019" name="Sci. Rep.">
        <title>Orb-weaving spider Araneus ventricosus genome elucidates the spidroin gene catalogue.</title>
        <authorList>
            <person name="Kono N."/>
            <person name="Nakamura H."/>
            <person name="Ohtoshi R."/>
            <person name="Moran D.A.P."/>
            <person name="Shinohara A."/>
            <person name="Yoshida Y."/>
            <person name="Fujiwara M."/>
            <person name="Mori M."/>
            <person name="Tomita M."/>
            <person name="Arakawa K."/>
        </authorList>
    </citation>
    <scope>NUCLEOTIDE SEQUENCE [LARGE SCALE GENOMIC DNA]</scope>
</reference>
<name>A0A4Y2R7Q2_ARAVE</name>
<keyword evidence="2" id="KW-1185">Reference proteome</keyword>
<comment type="caution">
    <text evidence="1">The sequence shown here is derived from an EMBL/GenBank/DDBJ whole genome shotgun (WGS) entry which is preliminary data.</text>
</comment>
<gene>
    <name evidence="1" type="ORF">AVEN_107869_1</name>
</gene>
<accession>A0A4Y2R7Q2</accession>
<dbReference type="EMBL" id="BGPR01015844">
    <property type="protein sequence ID" value="GBN70835.1"/>
    <property type="molecule type" value="Genomic_DNA"/>
</dbReference>
<evidence type="ECO:0000313" key="2">
    <source>
        <dbReference type="Proteomes" id="UP000499080"/>
    </source>
</evidence>
<protein>
    <submittedName>
        <fullName evidence="1">Uncharacterized protein</fullName>
    </submittedName>
</protein>
<dbReference type="Proteomes" id="UP000499080">
    <property type="component" value="Unassembled WGS sequence"/>
</dbReference>
<sequence length="225" mass="25354">MTSRNIHAEFEKANKAFILPLPGETNVKAPSSEVTYIHSILKHAVFISGRRLIEKLTRNTHIGTQKYAKWKLSQTFQVFGVCAQRGVTSGGKTALNRIDRECDLIPVDVQYHKNCNVRFSIVGSIIPGEPSESVVGRPVDESKLEAFNKLCNFLDNKYDCQCLLSDLMEMFLPFRTVSDKLYSEKRLRKLLSEIYGNTVLILSSIKCFGTVLSFRSVASKILTDN</sequence>
<proteinExistence type="predicted"/>